<organism evidence="4 5">
    <name type="scientific">Platanthera guangdongensis</name>
    <dbReference type="NCBI Taxonomy" id="2320717"/>
    <lineage>
        <taxon>Eukaryota</taxon>
        <taxon>Viridiplantae</taxon>
        <taxon>Streptophyta</taxon>
        <taxon>Embryophyta</taxon>
        <taxon>Tracheophyta</taxon>
        <taxon>Spermatophyta</taxon>
        <taxon>Magnoliopsida</taxon>
        <taxon>Liliopsida</taxon>
        <taxon>Asparagales</taxon>
        <taxon>Orchidaceae</taxon>
        <taxon>Orchidoideae</taxon>
        <taxon>Orchideae</taxon>
        <taxon>Orchidinae</taxon>
        <taxon>Platanthera</taxon>
    </lineage>
</organism>
<proteinExistence type="predicted"/>
<evidence type="ECO:0000259" key="1">
    <source>
        <dbReference type="Pfam" id="PF13086"/>
    </source>
</evidence>
<dbReference type="InterPro" id="IPR045055">
    <property type="entry name" value="DNA2/NAM7-like"/>
</dbReference>
<dbReference type="InterPro" id="IPR041677">
    <property type="entry name" value="DNA2/NAM7_AAA_11"/>
</dbReference>
<dbReference type="EMBL" id="JBBWWR010000005">
    <property type="protein sequence ID" value="KAK8965878.1"/>
    <property type="molecule type" value="Genomic_DNA"/>
</dbReference>
<dbReference type="InterPro" id="IPR041679">
    <property type="entry name" value="DNA2/NAM7-like_C"/>
</dbReference>
<gene>
    <name evidence="4" type="ORF">KSP40_PGU012012</name>
</gene>
<dbReference type="InterPro" id="IPR027417">
    <property type="entry name" value="P-loop_NTPase"/>
</dbReference>
<reference evidence="4 5" key="1">
    <citation type="journal article" date="2022" name="Nat. Plants">
        <title>Genomes of leafy and leafless Platanthera orchids illuminate the evolution of mycoheterotrophy.</title>
        <authorList>
            <person name="Li M.H."/>
            <person name="Liu K.W."/>
            <person name="Li Z."/>
            <person name="Lu H.C."/>
            <person name="Ye Q.L."/>
            <person name="Zhang D."/>
            <person name="Wang J.Y."/>
            <person name="Li Y.F."/>
            <person name="Zhong Z.M."/>
            <person name="Liu X."/>
            <person name="Yu X."/>
            <person name="Liu D.K."/>
            <person name="Tu X.D."/>
            <person name="Liu B."/>
            <person name="Hao Y."/>
            <person name="Liao X.Y."/>
            <person name="Jiang Y.T."/>
            <person name="Sun W.H."/>
            <person name="Chen J."/>
            <person name="Chen Y.Q."/>
            <person name="Ai Y."/>
            <person name="Zhai J.W."/>
            <person name="Wu S.S."/>
            <person name="Zhou Z."/>
            <person name="Hsiao Y.Y."/>
            <person name="Wu W.L."/>
            <person name="Chen Y.Y."/>
            <person name="Lin Y.F."/>
            <person name="Hsu J.L."/>
            <person name="Li C.Y."/>
            <person name="Wang Z.W."/>
            <person name="Zhao X."/>
            <person name="Zhong W.Y."/>
            <person name="Ma X.K."/>
            <person name="Ma L."/>
            <person name="Huang J."/>
            <person name="Chen G.Z."/>
            <person name="Huang M.Z."/>
            <person name="Huang L."/>
            <person name="Peng D.H."/>
            <person name="Luo Y.B."/>
            <person name="Zou S.Q."/>
            <person name="Chen S.P."/>
            <person name="Lan S."/>
            <person name="Tsai W.C."/>
            <person name="Van de Peer Y."/>
            <person name="Liu Z.J."/>
        </authorList>
    </citation>
    <scope>NUCLEOTIDE SEQUENCE [LARGE SCALE GENOMIC DNA]</scope>
    <source>
        <strain evidence="4">Lor288</strain>
    </source>
</reference>
<dbReference type="Pfam" id="PF13087">
    <property type="entry name" value="AAA_12"/>
    <property type="match status" value="1"/>
</dbReference>
<feature type="domain" description="DNA2/NAM7 helicase helicase" evidence="1">
    <location>
        <begin position="254"/>
        <end position="588"/>
    </location>
</feature>
<accession>A0ABR2MNW1</accession>
<sequence length="783" mass="88613">MEEIKKATSIKATEHALMMRSFIVLKEDCEDLSAELLVPELFLPACLQEQRISRPSDHIHILFLFQVNLIPGSFQSLKVYLESYIPPLLEETRVELSSCFESISEAPSYKIQCIEAAKSSEIYYVDVDCSSNESSGTNSDYKPRNGDIYILSSIKPEAVDDFRRYGVNFCIVLVSEVTVDDAFLRGFRVKASKHIDKEKDLTGYRNAIFLINIMTNARIWRSLHFNTEMNNNFSVIESVLSPACSAFTFCQTYWGPPGTGKTKTVCAILWAFMHMKCRILTCAPTNIAVTGVCSRLICLVKEFHDNNNMVDSSFSLADIVLFGSKDRMNIDDELQVVFLEHRVEQLVDCFSLMSGWKYRISAMIDFLQDCALQYESYLETRSGEDGEILFLDFIRKQFNLVASPLQACLKNLCIHLPRSCLSKADATAILGVIGLVENLHRLIFKDDASNDEMQAIFFCGYMNAESSIVQDDFITFELGLSARMQLEEARSDCLKLLKSLKNTLSLPYGVSENWIKRFCLGNASIIFCTASSAFLLHFVEMDPLDILIVDEAAQLRESEIIIPLRLNGIKHAILVGDEIQLRSLVKSQVCKFAGFGLSLFERLVSFGHPKDLLKIQYRMHPSISLFPNVNFYGKQILDGLNVQDFEYGKHCSGLLFGSYAFINITDGREELDDIGGSHKNMVEVAVVLHLITSIFKYFQGTRELKIMGTTAVECGFTNYIGIFLHFHTNWKIDCCRDRKHNAIERHVGAELLIAGFPKKLLSKEILQDLIDGHIIDGIRRIIC</sequence>
<protein>
    <recommendedName>
        <fullName evidence="6">Helicase MAGATAMA 3</fullName>
    </recommendedName>
</protein>
<evidence type="ECO:0000313" key="4">
    <source>
        <dbReference type="EMBL" id="KAK8965878.1"/>
    </source>
</evidence>
<comment type="caution">
    <text evidence="4">The sequence shown here is derived from an EMBL/GenBank/DDBJ whole genome shotgun (WGS) entry which is preliminary data.</text>
</comment>
<feature type="domain" description="DNA2/NAM7 helicase-like C-terminal" evidence="2">
    <location>
        <begin position="597"/>
        <end position="706"/>
    </location>
</feature>
<keyword evidence="5" id="KW-1185">Reference proteome</keyword>
<dbReference type="PANTHER" id="PTHR10887">
    <property type="entry name" value="DNA2/NAM7 HELICASE FAMILY"/>
    <property type="match status" value="1"/>
</dbReference>
<dbReference type="Gene3D" id="3.40.50.300">
    <property type="entry name" value="P-loop containing nucleotide triphosphate hydrolases"/>
    <property type="match status" value="2"/>
</dbReference>
<dbReference type="SUPFAM" id="SSF52540">
    <property type="entry name" value="P-loop containing nucleoside triphosphate hydrolases"/>
    <property type="match status" value="1"/>
</dbReference>
<dbReference type="PANTHER" id="PTHR10887:SF522">
    <property type="entry name" value="P-LOOP CONTAINING NUCLEOSIDE TRIPHOSPHATE HYDROLASES SUPERFAMILY PROTEIN"/>
    <property type="match status" value="1"/>
</dbReference>
<dbReference type="Pfam" id="PF13086">
    <property type="entry name" value="AAA_11"/>
    <property type="match status" value="1"/>
</dbReference>
<evidence type="ECO:0000313" key="5">
    <source>
        <dbReference type="Proteomes" id="UP001412067"/>
    </source>
</evidence>
<feature type="domain" description="DUF6469" evidence="3">
    <location>
        <begin position="118"/>
        <end position="227"/>
    </location>
</feature>
<name>A0ABR2MNW1_9ASPA</name>
<evidence type="ECO:0000259" key="2">
    <source>
        <dbReference type="Pfam" id="PF13087"/>
    </source>
</evidence>
<evidence type="ECO:0008006" key="6">
    <source>
        <dbReference type="Google" id="ProtNLM"/>
    </source>
</evidence>
<dbReference type="Proteomes" id="UP001412067">
    <property type="component" value="Unassembled WGS sequence"/>
</dbReference>
<evidence type="ECO:0000259" key="3">
    <source>
        <dbReference type="Pfam" id="PF20073"/>
    </source>
</evidence>
<dbReference type="Pfam" id="PF20073">
    <property type="entry name" value="DUF6469"/>
    <property type="match status" value="1"/>
</dbReference>
<dbReference type="InterPro" id="IPR045529">
    <property type="entry name" value="DUF6469"/>
</dbReference>